<evidence type="ECO:0000256" key="6">
    <source>
        <dbReference type="ARBA" id="ARBA00022723"/>
    </source>
</evidence>
<dbReference type="Pfam" id="PF04104">
    <property type="entry name" value="DNA_primase_lrg"/>
    <property type="match status" value="1"/>
</dbReference>
<dbReference type="EMBL" id="CP001141">
    <property type="protein sequence ID" value="ACI65372.1"/>
    <property type="molecule type" value="Genomic_DNA"/>
</dbReference>
<evidence type="ECO:0000313" key="12">
    <source>
        <dbReference type="Proteomes" id="UP000000759"/>
    </source>
</evidence>
<comment type="similarity">
    <text evidence="2">Belongs to the eukaryotic-type primase large subunit family.</text>
</comment>
<proteinExistence type="inferred from homology"/>
<dbReference type="Proteomes" id="UP000000759">
    <property type="component" value="Chromosome 11"/>
</dbReference>
<dbReference type="InterPro" id="IPR058560">
    <property type="entry name" value="DNA_primase_C"/>
</dbReference>
<accession>B5Y3U8</accession>
<keyword evidence="4" id="KW-0639">Primosome</keyword>
<evidence type="ECO:0000256" key="7">
    <source>
        <dbReference type="ARBA" id="ARBA00023004"/>
    </source>
</evidence>
<dbReference type="Gene3D" id="1.20.930.80">
    <property type="match status" value="1"/>
</dbReference>
<dbReference type="GO" id="GO:0051539">
    <property type="term" value="F:4 iron, 4 sulfur cluster binding"/>
    <property type="evidence" value="ECO:0007669"/>
    <property type="project" value="UniProtKB-KW"/>
</dbReference>
<dbReference type="Pfam" id="PF26466">
    <property type="entry name" value="DNA_primase_lrg_N"/>
    <property type="match status" value="1"/>
</dbReference>
<dbReference type="RefSeq" id="XP_002185902.1">
    <property type="nucleotide sequence ID" value="XM_002185866.1"/>
</dbReference>
<keyword evidence="7" id="KW-0408">Iron</keyword>
<reference evidence="12" key="2">
    <citation type="submission" date="2008-08" db="EMBL/GenBank/DDBJ databases">
        <authorList>
            <consortium name="Diatom Consortium"/>
            <person name="Grigoriev I."/>
            <person name="Grimwood J."/>
            <person name="Kuo A."/>
            <person name="Otillar R.P."/>
            <person name="Salamov A."/>
            <person name="Detter J.C."/>
            <person name="Lindquist E."/>
            <person name="Shapiro H."/>
            <person name="Lucas S."/>
            <person name="Glavina del Rio T."/>
            <person name="Pitluck S."/>
            <person name="Rokhsar D."/>
            <person name="Bowler C."/>
        </authorList>
    </citation>
    <scope>GENOME REANNOTATION</scope>
    <source>
        <strain evidence="12">CCAP 1055/1</strain>
    </source>
</reference>
<dbReference type="OMA" id="RINYKPW"/>
<evidence type="ECO:0000256" key="9">
    <source>
        <dbReference type="ARBA" id="ARBA00023125"/>
    </source>
</evidence>
<gene>
    <name evidence="11" type="ORF">PHATR_46806</name>
</gene>
<protein>
    <recommendedName>
        <fullName evidence="10">DNA primase large subunit C-terminal domain-containing protein</fullName>
    </recommendedName>
</protein>
<name>B5Y3U8_PHATC</name>
<dbReference type="PaxDb" id="2850-Phatr46806"/>
<keyword evidence="9" id="KW-0238">DNA-binding</keyword>
<dbReference type="PANTHER" id="PTHR10537">
    <property type="entry name" value="DNA PRIMASE LARGE SUBUNIT"/>
    <property type="match status" value="1"/>
</dbReference>
<dbReference type="GO" id="GO:0005658">
    <property type="term" value="C:alpha DNA polymerase:primase complex"/>
    <property type="evidence" value="ECO:0007669"/>
    <property type="project" value="TreeGrafter"/>
</dbReference>
<keyword evidence="3" id="KW-0004">4Fe-4S</keyword>
<keyword evidence="8" id="KW-0411">Iron-sulfur</keyword>
<comment type="cofactor">
    <cofactor evidence="1">
        <name>[4Fe-4S] cluster</name>
        <dbReference type="ChEBI" id="CHEBI:49883"/>
    </cofactor>
</comment>
<dbReference type="InParanoid" id="B5Y3U8"/>
<dbReference type="eggNOG" id="KOG2267">
    <property type="taxonomic scope" value="Eukaryota"/>
</dbReference>
<feature type="domain" description="DNA primase large subunit C-terminal" evidence="10">
    <location>
        <begin position="271"/>
        <end position="440"/>
    </location>
</feature>
<dbReference type="OrthoDB" id="421393at2759"/>
<dbReference type="InterPro" id="IPR007238">
    <property type="entry name" value="DNA_primase_lsu_euk/arc"/>
</dbReference>
<dbReference type="HOGENOM" id="CLU_026253_2_1_1"/>
<evidence type="ECO:0000256" key="3">
    <source>
        <dbReference type="ARBA" id="ARBA00022485"/>
    </source>
</evidence>
<keyword evidence="12" id="KW-1185">Reference proteome</keyword>
<evidence type="ECO:0000256" key="5">
    <source>
        <dbReference type="ARBA" id="ARBA00022705"/>
    </source>
</evidence>
<organism evidence="11 12">
    <name type="scientific">Phaeodactylum tricornutum (strain CCAP 1055/1)</name>
    <dbReference type="NCBI Taxonomy" id="556484"/>
    <lineage>
        <taxon>Eukaryota</taxon>
        <taxon>Sar</taxon>
        <taxon>Stramenopiles</taxon>
        <taxon>Ochrophyta</taxon>
        <taxon>Bacillariophyta</taxon>
        <taxon>Bacillariophyceae</taxon>
        <taxon>Bacillariophycidae</taxon>
        <taxon>Naviculales</taxon>
        <taxon>Phaeodactylaceae</taxon>
        <taxon>Phaeodactylum</taxon>
    </lineage>
</organism>
<dbReference type="GO" id="GO:0006270">
    <property type="term" value="P:DNA replication initiation"/>
    <property type="evidence" value="ECO:0007669"/>
    <property type="project" value="TreeGrafter"/>
</dbReference>
<dbReference type="FunCoup" id="B5Y3U8">
    <property type="interactions" value="432"/>
</dbReference>
<dbReference type="InterPro" id="IPR016558">
    <property type="entry name" value="DNA_primase_lsu_euk"/>
</dbReference>
<sequence length="463" mass="53136">MNIVHSGAGPKLPREVDVKPENHVNLYRESPRVEMTIDDFEVYALKRLKVLRKIEQLKTMRVSAEQFNGKIAKMVKQELSDPSVDEASHFILRLSYCQTDDLRRWFLQQETTLFQHRLSHLSTEQLAKSVKEYAQIKPIPRAEKERLQSHLMQLMNPVEFAKSHFYAVPFQQALDLVAQRQCYLSQGNAYIPQAKVLSILVAKFRSELSRCLVLMANTNTFRNVEDPEAVRIYPLLQNLNSCLVNEEPSGEQGLTGSTGLTAANVDRMAPHMPLCMRQLQAGLQQDKKLRHWGRLQYGLFLKFAGLSMEDALTFFQRHFTSVTGEQFQKQYAYNIRHMYGKEGKRATYTAYNCSKIIMGNAPSTGDHHGCPYKHFDDQHLEQTLQRLKIGTDGDRRAIMALKKSHQYQLACQKHFEVSHEKANSMEVSVDNVGNHPNAWFRASVNYAERLAERDGTTSMQVSP</sequence>
<dbReference type="CDD" id="cd07322">
    <property type="entry name" value="PriL_PriS_Eukaryotic"/>
    <property type="match status" value="1"/>
</dbReference>
<evidence type="ECO:0000256" key="4">
    <source>
        <dbReference type="ARBA" id="ARBA00022515"/>
    </source>
</evidence>
<evidence type="ECO:0000313" key="11">
    <source>
        <dbReference type="EMBL" id="ACI65372.1"/>
    </source>
</evidence>
<dbReference type="GO" id="GO:0003677">
    <property type="term" value="F:DNA binding"/>
    <property type="evidence" value="ECO:0007669"/>
    <property type="project" value="UniProtKB-KW"/>
</dbReference>
<evidence type="ECO:0000256" key="1">
    <source>
        <dbReference type="ARBA" id="ARBA00001966"/>
    </source>
</evidence>
<dbReference type="AlphaFoldDB" id="B5Y3U8"/>
<keyword evidence="5" id="KW-0235">DNA replication</keyword>
<evidence type="ECO:0000259" key="10">
    <source>
        <dbReference type="Pfam" id="PF04104"/>
    </source>
</evidence>
<reference evidence="11 12" key="1">
    <citation type="journal article" date="2008" name="Nature">
        <title>The Phaeodactylum genome reveals the evolutionary history of diatom genomes.</title>
        <authorList>
            <person name="Bowler C."/>
            <person name="Allen A.E."/>
            <person name="Badger J.H."/>
            <person name="Grimwood J."/>
            <person name="Jabbari K."/>
            <person name="Kuo A."/>
            <person name="Maheswari U."/>
            <person name="Martens C."/>
            <person name="Maumus F."/>
            <person name="Otillar R.P."/>
            <person name="Rayko E."/>
            <person name="Salamov A."/>
            <person name="Vandepoele K."/>
            <person name="Beszteri B."/>
            <person name="Gruber A."/>
            <person name="Heijde M."/>
            <person name="Katinka M."/>
            <person name="Mock T."/>
            <person name="Valentin K."/>
            <person name="Verret F."/>
            <person name="Berges J.A."/>
            <person name="Brownlee C."/>
            <person name="Cadoret J.P."/>
            <person name="Chiovitti A."/>
            <person name="Choi C.J."/>
            <person name="Coesel S."/>
            <person name="De Martino A."/>
            <person name="Detter J.C."/>
            <person name="Durkin C."/>
            <person name="Falciatore A."/>
            <person name="Fournet J."/>
            <person name="Haruta M."/>
            <person name="Huysman M.J."/>
            <person name="Jenkins B.D."/>
            <person name="Jiroutova K."/>
            <person name="Jorgensen R.E."/>
            <person name="Joubert Y."/>
            <person name="Kaplan A."/>
            <person name="Kroger N."/>
            <person name="Kroth P.G."/>
            <person name="La Roche J."/>
            <person name="Lindquist E."/>
            <person name="Lommer M."/>
            <person name="Martin-Jezequel V."/>
            <person name="Lopez P.J."/>
            <person name="Lucas S."/>
            <person name="Mangogna M."/>
            <person name="McGinnis K."/>
            <person name="Medlin L.K."/>
            <person name="Montsant A."/>
            <person name="Oudot-Le Secq M.P."/>
            <person name="Napoli C."/>
            <person name="Obornik M."/>
            <person name="Parker M.S."/>
            <person name="Petit J.L."/>
            <person name="Porcel B.M."/>
            <person name="Poulsen N."/>
            <person name="Robison M."/>
            <person name="Rychlewski L."/>
            <person name="Rynearson T.A."/>
            <person name="Schmutz J."/>
            <person name="Shapiro H."/>
            <person name="Siaut M."/>
            <person name="Stanley M."/>
            <person name="Sussman M.R."/>
            <person name="Taylor A.R."/>
            <person name="Vardi A."/>
            <person name="von Dassow P."/>
            <person name="Vyverman W."/>
            <person name="Willis A."/>
            <person name="Wyrwicz L.S."/>
            <person name="Rokhsar D.S."/>
            <person name="Weissenbach J."/>
            <person name="Armbrust E.V."/>
            <person name="Green B.R."/>
            <person name="Van de Peer Y."/>
            <person name="Grigoriev I.V."/>
        </authorList>
    </citation>
    <scope>NUCLEOTIDE SEQUENCE [LARGE SCALE GENOMIC DNA]</scope>
    <source>
        <strain evidence="11 12">CCAP 1055/1</strain>
    </source>
</reference>
<dbReference type="GO" id="GO:0046872">
    <property type="term" value="F:metal ion binding"/>
    <property type="evidence" value="ECO:0007669"/>
    <property type="project" value="UniProtKB-KW"/>
</dbReference>
<dbReference type="PANTHER" id="PTHR10537:SF3">
    <property type="entry name" value="DNA PRIMASE LARGE SUBUNIT"/>
    <property type="match status" value="1"/>
</dbReference>
<evidence type="ECO:0000256" key="8">
    <source>
        <dbReference type="ARBA" id="ARBA00023014"/>
    </source>
</evidence>
<dbReference type="KEGG" id="pti:PHATR_46806"/>
<dbReference type="GO" id="GO:0006269">
    <property type="term" value="P:DNA replication, synthesis of primer"/>
    <property type="evidence" value="ECO:0007669"/>
    <property type="project" value="UniProtKB-KW"/>
</dbReference>
<dbReference type="STRING" id="556484.B5Y3U8"/>
<dbReference type="GeneID" id="7204553"/>
<evidence type="ECO:0000256" key="2">
    <source>
        <dbReference type="ARBA" id="ARBA00010564"/>
    </source>
</evidence>
<keyword evidence="6" id="KW-0479">Metal-binding</keyword>